<gene>
    <name evidence="9" type="ORF">TrLO_g9301</name>
</gene>
<evidence type="ECO:0000256" key="1">
    <source>
        <dbReference type="ARBA" id="ARBA00004022"/>
    </source>
</evidence>
<dbReference type="GO" id="GO:0016168">
    <property type="term" value="F:chlorophyll binding"/>
    <property type="evidence" value="ECO:0007669"/>
    <property type="project" value="UniProtKB-KW"/>
</dbReference>
<feature type="binding site" evidence="7">
    <location>
        <position position="179"/>
    </location>
    <ligand>
        <name>chlorophyll a</name>
        <dbReference type="ChEBI" id="CHEBI:58416"/>
        <label>1</label>
    </ligand>
</feature>
<evidence type="ECO:0000256" key="3">
    <source>
        <dbReference type="ARBA" id="ARBA00005933"/>
    </source>
</evidence>
<evidence type="ECO:0000256" key="7">
    <source>
        <dbReference type="PIRSR" id="PIRSR601344-1"/>
    </source>
</evidence>
<evidence type="ECO:0000256" key="8">
    <source>
        <dbReference type="SAM" id="SignalP"/>
    </source>
</evidence>
<evidence type="ECO:0000256" key="2">
    <source>
        <dbReference type="ARBA" id="ARBA00004229"/>
    </source>
</evidence>
<dbReference type="Proteomes" id="UP001165122">
    <property type="component" value="Unassembled WGS sequence"/>
</dbReference>
<sequence>MLKILLIVSLFAITSSFQTAPTAPLRSLPPLLAVETPNPELSTFTGAFIETGGRVWDPWGLSNWVPPSWAREAELANGRSAMLATVGWVWPKWFGAFPGFDDVTTVDPVGAIGQADPQWWAQFIVFCGVIEFNKYRAGQNGKNYLGETTGEPFYDPAGIFGRTPEAREKMAERELKNARLAMLGIASFVAGHFIPGSVPCLPPGF</sequence>
<dbReference type="InterPro" id="IPR001344">
    <property type="entry name" value="Chloro_AB-bd_pln"/>
</dbReference>
<dbReference type="GO" id="GO:0009765">
    <property type="term" value="P:photosynthesis, light harvesting"/>
    <property type="evidence" value="ECO:0007669"/>
    <property type="project" value="InterPro"/>
</dbReference>
<feature type="chain" id="PRO_5040947727" description="Chlorophyll a-b binding protein, chloroplastic" evidence="8">
    <location>
        <begin position="17"/>
        <end position="205"/>
    </location>
</feature>
<feature type="binding site" evidence="7">
    <location>
        <position position="62"/>
    </location>
    <ligand>
        <name>chlorophyll a</name>
        <dbReference type="ChEBI" id="CHEBI:58416"/>
        <label>1</label>
    </ligand>
</feature>
<keyword evidence="7" id="KW-0157">Chromophore</keyword>
<feature type="binding site" description="axial binding residue" evidence="7">
    <location>
        <position position="145"/>
    </location>
    <ligand>
        <name>chlorophyll b</name>
        <dbReference type="ChEBI" id="CHEBI:61721"/>
        <label>1</label>
    </ligand>
    <ligandPart>
        <name>Mg</name>
        <dbReference type="ChEBI" id="CHEBI:25107"/>
    </ligandPart>
</feature>
<dbReference type="Gene3D" id="1.10.3460.10">
    <property type="entry name" value="Chlorophyll a/b binding protein domain"/>
    <property type="match status" value="1"/>
</dbReference>
<evidence type="ECO:0000256" key="6">
    <source>
        <dbReference type="ARBA" id="ARBA00022640"/>
    </source>
</evidence>
<feature type="binding site" description="axial binding residue" evidence="7">
    <location>
        <position position="79"/>
    </location>
    <ligand>
        <name>chlorophyll b</name>
        <dbReference type="ChEBI" id="CHEBI:61721"/>
        <label>1</label>
    </ligand>
    <ligandPart>
        <name>Mg</name>
        <dbReference type="ChEBI" id="CHEBI:25107"/>
    </ligandPart>
</feature>
<proteinExistence type="inferred from homology"/>
<accession>A0A9W7FF59</accession>
<keyword evidence="8" id="KW-0732">Signal</keyword>
<evidence type="ECO:0000313" key="10">
    <source>
        <dbReference type="Proteomes" id="UP001165122"/>
    </source>
</evidence>
<dbReference type="GO" id="GO:0009507">
    <property type="term" value="C:chloroplast"/>
    <property type="evidence" value="ECO:0007669"/>
    <property type="project" value="UniProtKB-SubCell"/>
</dbReference>
<name>A0A9W7FF59_9STRA</name>
<dbReference type="SUPFAM" id="SSF103511">
    <property type="entry name" value="Chlorophyll a-b binding protein"/>
    <property type="match status" value="1"/>
</dbReference>
<dbReference type="InterPro" id="IPR022796">
    <property type="entry name" value="Chloroa_b-bind"/>
</dbReference>
<dbReference type="GO" id="GO:0016020">
    <property type="term" value="C:membrane"/>
    <property type="evidence" value="ECO:0007669"/>
    <property type="project" value="InterPro"/>
</dbReference>
<comment type="function">
    <text evidence="1">The light-harvesting complex (LHC) functions as a light receptor, it captures and delivers excitation energy to photosystems with which it is closely associated. Energy is transferred from the carotenoid and chlorophyll C (or B) to chlorophyll A and the photosynthetic reaction centers where it is used to synthesize ATP and reducing power.</text>
</comment>
<dbReference type="PANTHER" id="PTHR21649">
    <property type="entry name" value="CHLOROPHYLL A/B BINDING PROTEIN"/>
    <property type="match status" value="1"/>
</dbReference>
<comment type="similarity">
    <text evidence="3">Belongs to the fucoxanthin chlorophyll protein family.</text>
</comment>
<dbReference type="EMBL" id="BRXW01000155">
    <property type="protein sequence ID" value="GMI10964.1"/>
    <property type="molecule type" value="Genomic_DNA"/>
</dbReference>
<keyword evidence="7" id="KW-0148">Chlorophyll</keyword>
<feature type="signal peptide" evidence="8">
    <location>
        <begin position="1"/>
        <end position="16"/>
    </location>
</feature>
<evidence type="ECO:0000256" key="5">
    <source>
        <dbReference type="ARBA" id="ARBA00022531"/>
    </source>
</evidence>
<keyword evidence="5" id="KW-0602">Photosynthesis</keyword>
<keyword evidence="4" id="KW-0150">Chloroplast</keyword>
<dbReference type="OrthoDB" id="423598at2759"/>
<feature type="binding site" evidence="7">
    <location>
        <position position="74"/>
    </location>
    <ligand>
        <name>chlorophyll a</name>
        <dbReference type="ChEBI" id="CHEBI:58416"/>
        <label>1</label>
    </ligand>
</feature>
<feature type="binding site" evidence="7">
    <location>
        <position position="56"/>
    </location>
    <ligand>
        <name>chlorophyll a</name>
        <dbReference type="ChEBI" id="CHEBI:58416"/>
        <label>1</label>
    </ligand>
</feature>
<organism evidence="9 10">
    <name type="scientific">Triparma laevis f. longispina</name>
    <dbReference type="NCBI Taxonomy" id="1714387"/>
    <lineage>
        <taxon>Eukaryota</taxon>
        <taxon>Sar</taxon>
        <taxon>Stramenopiles</taxon>
        <taxon>Ochrophyta</taxon>
        <taxon>Bolidophyceae</taxon>
        <taxon>Parmales</taxon>
        <taxon>Triparmaceae</taxon>
        <taxon>Triparma</taxon>
    </lineage>
</organism>
<feature type="binding site" evidence="7">
    <location>
        <position position="177"/>
    </location>
    <ligand>
        <name>chlorophyll a</name>
        <dbReference type="ChEBI" id="CHEBI:58416"/>
        <label>1</label>
    </ligand>
</feature>
<evidence type="ECO:0008006" key="11">
    <source>
        <dbReference type="Google" id="ProtNLM"/>
    </source>
</evidence>
<evidence type="ECO:0000313" key="9">
    <source>
        <dbReference type="EMBL" id="GMI10964.1"/>
    </source>
</evidence>
<protein>
    <recommendedName>
        <fullName evidence="11">Chlorophyll a-b binding protein, chloroplastic</fullName>
    </recommendedName>
</protein>
<dbReference type="AlphaFoldDB" id="A0A9W7FF59"/>
<keyword evidence="10" id="KW-1185">Reference proteome</keyword>
<comment type="subcellular location">
    <subcellularLocation>
        <location evidence="2">Plastid</location>
        <location evidence="2">Chloroplast</location>
    </subcellularLocation>
</comment>
<dbReference type="Pfam" id="PF00504">
    <property type="entry name" value="Chloroa_b-bind"/>
    <property type="match status" value="1"/>
</dbReference>
<reference evidence="10" key="1">
    <citation type="journal article" date="2023" name="Commun. Biol.">
        <title>Genome analysis of Parmales, the sister group of diatoms, reveals the evolutionary specialization of diatoms from phago-mixotrophs to photoautotrophs.</title>
        <authorList>
            <person name="Ban H."/>
            <person name="Sato S."/>
            <person name="Yoshikawa S."/>
            <person name="Yamada K."/>
            <person name="Nakamura Y."/>
            <person name="Ichinomiya M."/>
            <person name="Sato N."/>
            <person name="Blanc-Mathieu R."/>
            <person name="Endo H."/>
            <person name="Kuwata A."/>
            <person name="Ogata H."/>
        </authorList>
    </citation>
    <scope>NUCLEOTIDE SEQUENCE [LARGE SCALE GENOMIC DNA]</scope>
    <source>
        <strain evidence="10">NIES 3700</strain>
    </source>
</reference>
<keyword evidence="6" id="KW-0934">Plastid</keyword>
<feature type="binding site" evidence="7">
    <location>
        <position position="174"/>
    </location>
    <ligand>
        <name>chlorophyll a</name>
        <dbReference type="ChEBI" id="CHEBI:58416"/>
        <label>1</label>
    </ligand>
</feature>
<comment type="caution">
    <text evidence="9">The sequence shown here is derived from an EMBL/GenBank/DDBJ whole genome shotgun (WGS) entry which is preliminary data.</text>
</comment>
<evidence type="ECO:0000256" key="4">
    <source>
        <dbReference type="ARBA" id="ARBA00022528"/>
    </source>
</evidence>